<proteinExistence type="inferred from homology"/>
<evidence type="ECO:0000313" key="3">
    <source>
        <dbReference type="EMBL" id="BBG98213.1"/>
    </source>
</evidence>
<dbReference type="GO" id="GO:0051225">
    <property type="term" value="P:spindle assembly"/>
    <property type="evidence" value="ECO:0007669"/>
    <property type="project" value="TreeGrafter"/>
</dbReference>
<dbReference type="GO" id="GO:0008017">
    <property type="term" value="F:microtubule binding"/>
    <property type="evidence" value="ECO:0007669"/>
    <property type="project" value="TreeGrafter"/>
</dbReference>
<comment type="similarity">
    <text evidence="1">Belongs to the QWRF family.</text>
</comment>
<dbReference type="PANTHER" id="PTHR31807">
    <property type="entry name" value="AUGMIN FAMILY MEMBER"/>
    <property type="match status" value="1"/>
</dbReference>
<evidence type="ECO:0000256" key="2">
    <source>
        <dbReference type="SAM" id="MobiDB-lite"/>
    </source>
</evidence>
<dbReference type="InterPro" id="IPR007573">
    <property type="entry name" value="QWRF"/>
</dbReference>
<dbReference type="GO" id="GO:0005880">
    <property type="term" value="C:nuclear microtubule"/>
    <property type="evidence" value="ECO:0007669"/>
    <property type="project" value="TreeGrafter"/>
</dbReference>
<dbReference type="AlphaFoldDB" id="A0A4Y1R2D5"/>
<name>A0A4Y1R2D5_PRUDU</name>
<dbReference type="EMBL" id="AP019298">
    <property type="protein sequence ID" value="BBG98213.1"/>
    <property type="molecule type" value="Genomic_DNA"/>
</dbReference>
<evidence type="ECO:0008006" key="4">
    <source>
        <dbReference type="Google" id="ProtNLM"/>
    </source>
</evidence>
<accession>A0A4Y1R2D5</accession>
<reference evidence="3" key="1">
    <citation type="journal article" date="2019" name="Science">
        <title>Mutation of a bHLH transcription factor allowed almond domestication.</title>
        <authorList>
            <person name="Sanchez-Perez R."/>
            <person name="Pavan S."/>
            <person name="Mazzeo R."/>
            <person name="Moldovan C."/>
            <person name="Aiese Cigliano R."/>
            <person name="Del Cueto J."/>
            <person name="Ricciardi F."/>
            <person name="Lotti C."/>
            <person name="Ricciardi L."/>
            <person name="Dicenta F."/>
            <person name="Lopez-Marques R.L."/>
            <person name="Lindberg Moller B."/>
        </authorList>
    </citation>
    <scope>NUCLEOTIDE SEQUENCE</scope>
</reference>
<dbReference type="GO" id="GO:0005737">
    <property type="term" value="C:cytoplasm"/>
    <property type="evidence" value="ECO:0007669"/>
    <property type="project" value="TreeGrafter"/>
</dbReference>
<feature type="region of interest" description="Disordered" evidence="2">
    <location>
        <begin position="88"/>
        <end position="129"/>
    </location>
</feature>
<sequence>MISNKLIELKPTSMENTFTRRQQQQSSPRLLRSRSGTIIPTIALPPNNCQRFTTPRSKSTTKSRTTSKNHEEERVLVLTQNKGLENAIRQQGTNLNVTTSSFGKLLPRGRTSPSPRPRISSVPPPRSPSAWALSPGRYLPCKVAPESPAVSTKAARVKSSNSGGGGVSGVLKYFRLQKKVSPIQEEDFHRFRLLHNRLLQWRFANARAEASLLVAKRVSQAKIFSVCLRTLKVRNFILEKRMQMPKLKHEIKVYQILNPQIFLLNEWGKLDRKNQESVSRLVRKLSGISNTLPLVHDAKGTLIPQSTNSFSSGGSQADVASVYEAMTTAMLVVEGIEAMVTKLLPQLEKVLYMVTELLIAQKQQNDLEENITTVAALVEEEASVRAHLIQLESQGAEANIPSTYKIRINNTDINVVNRGSEDMCKLLMIGSSTH</sequence>
<feature type="compositionally biased region" description="Low complexity" evidence="2">
    <location>
        <begin position="20"/>
        <end position="34"/>
    </location>
</feature>
<feature type="compositionally biased region" description="Polar residues" evidence="2">
    <location>
        <begin position="88"/>
        <end position="102"/>
    </location>
</feature>
<dbReference type="PANTHER" id="PTHR31807:SF27">
    <property type="entry name" value="QWRF MOTIF-CONTAINING PROTEIN 7"/>
    <property type="match status" value="1"/>
</dbReference>
<gene>
    <name evidence="3" type="ORF">Prudu_007555</name>
</gene>
<feature type="region of interest" description="Disordered" evidence="2">
    <location>
        <begin position="14"/>
        <end position="34"/>
    </location>
</feature>
<evidence type="ECO:0000256" key="1">
    <source>
        <dbReference type="ARBA" id="ARBA00010016"/>
    </source>
</evidence>
<organism evidence="3">
    <name type="scientific">Prunus dulcis</name>
    <name type="common">Almond</name>
    <name type="synonym">Amygdalus dulcis</name>
    <dbReference type="NCBI Taxonomy" id="3755"/>
    <lineage>
        <taxon>Eukaryota</taxon>
        <taxon>Viridiplantae</taxon>
        <taxon>Streptophyta</taxon>
        <taxon>Embryophyta</taxon>
        <taxon>Tracheophyta</taxon>
        <taxon>Spermatophyta</taxon>
        <taxon>Magnoliopsida</taxon>
        <taxon>eudicotyledons</taxon>
        <taxon>Gunneridae</taxon>
        <taxon>Pentapetalae</taxon>
        <taxon>rosids</taxon>
        <taxon>fabids</taxon>
        <taxon>Rosales</taxon>
        <taxon>Rosaceae</taxon>
        <taxon>Amygdaloideae</taxon>
        <taxon>Amygdaleae</taxon>
        <taxon>Prunus</taxon>
    </lineage>
</organism>
<protein>
    <recommendedName>
        <fullName evidence="4">QWRF motif-containing protein 7</fullName>
    </recommendedName>
</protein>
<feature type="region of interest" description="Disordered" evidence="2">
    <location>
        <begin position="46"/>
        <end position="72"/>
    </location>
</feature>
<feature type="compositionally biased region" description="Low complexity" evidence="2">
    <location>
        <begin position="108"/>
        <end position="121"/>
    </location>
</feature>
<dbReference type="Pfam" id="PF04484">
    <property type="entry name" value="QWRF"/>
    <property type="match status" value="2"/>
</dbReference>